<dbReference type="InterPro" id="IPR027417">
    <property type="entry name" value="P-loop_NTPase"/>
</dbReference>
<evidence type="ECO:0000256" key="6">
    <source>
        <dbReference type="ARBA" id="ARBA00022692"/>
    </source>
</evidence>
<dbReference type="Pfam" id="PF02702">
    <property type="entry name" value="KdpD"/>
    <property type="match status" value="1"/>
</dbReference>
<dbReference type="PANTHER" id="PTHR45569:SF1">
    <property type="entry name" value="SENSOR PROTEIN KDPD"/>
    <property type="match status" value="1"/>
</dbReference>
<comment type="catalytic activity">
    <reaction evidence="1">
        <text>ATP + protein L-histidine = ADP + protein N-phospho-L-histidine.</text>
        <dbReference type="EC" id="2.7.13.3"/>
    </reaction>
</comment>
<evidence type="ECO:0000313" key="15">
    <source>
        <dbReference type="EMBL" id="AQU80684.1"/>
    </source>
</evidence>
<evidence type="ECO:0000313" key="16">
    <source>
        <dbReference type="Proteomes" id="UP000189661"/>
    </source>
</evidence>
<dbReference type="InterPro" id="IPR004358">
    <property type="entry name" value="Sig_transdc_His_kin-like_C"/>
</dbReference>
<dbReference type="PRINTS" id="PR00344">
    <property type="entry name" value="BCTRLSENSOR"/>
</dbReference>
<dbReference type="SUPFAM" id="SSF55874">
    <property type="entry name" value="ATPase domain of HSP90 chaperone/DNA topoisomerase II/histidine kinase"/>
    <property type="match status" value="1"/>
</dbReference>
<keyword evidence="12 13" id="KW-0472">Membrane</keyword>
<dbReference type="Gene3D" id="3.40.50.620">
    <property type="entry name" value="HUPs"/>
    <property type="match status" value="1"/>
</dbReference>
<dbReference type="SMART" id="SM00387">
    <property type="entry name" value="HATPase_c"/>
    <property type="match status" value="1"/>
</dbReference>
<proteinExistence type="predicted"/>
<dbReference type="EC" id="2.7.13.3" evidence="3"/>
<dbReference type="Pfam" id="PF02518">
    <property type="entry name" value="HATPase_c"/>
    <property type="match status" value="1"/>
</dbReference>
<dbReference type="InterPro" id="IPR014729">
    <property type="entry name" value="Rossmann-like_a/b/a_fold"/>
</dbReference>
<dbReference type="InterPro" id="IPR003852">
    <property type="entry name" value="Sig_transdc_His_kinase_KdpD_N"/>
</dbReference>
<dbReference type="SMART" id="SM00388">
    <property type="entry name" value="HisKA"/>
    <property type="match status" value="1"/>
</dbReference>
<feature type="transmembrane region" description="Helical" evidence="13">
    <location>
        <begin position="398"/>
        <end position="421"/>
    </location>
</feature>
<dbReference type="GO" id="GO:0016301">
    <property type="term" value="F:kinase activity"/>
    <property type="evidence" value="ECO:0007669"/>
    <property type="project" value="UniProtKB-KW"/>
</dbReference>
<dbReference type="CDD" id="cd00075">
    <property type="entry name" value="HATPase"/>
    <property type="match status" value="1"/>
</dbReference>
<keyword evidence="6 13" id="KW-0812">Transmembrane</keyword>
<dbReference type="SUPFAM" id="SSF47384">
    <property type="entry name" value="Homodimeric domain of signal transducing histidine kinase"/>
    <property type="match status" value="1"/>
</dbReference>
<dbReference type="PROSITE" id="PS50109">
    <property type="entry name" value="HIS_KIN"/>
    <property type="match status" value="1"/>
</dbReference>
<dbReference type="Gene3D" id="1.20.120.620">
    <property type="entry name" value="Backbone structure of the membrane domain of e. Coli histidine kinase receptor kdpd"/>
    <property type="match status" value="1"/>
</dbReference>
<organism evidence="15 16">
    <name type="scientific">Planococcus faecalis</name>
    <dbReference type="NCBI Taxonomy" id="1598147"/>
    <lineage>
        <taxon>Bacteria</taxon>
        <taxon>Bacillati</taxon>
        <taxon>Bacillota</taxon>
        <taxon>Bacilli</taxon>
        <taxon>Bacillales</taxon>
        <taxon>Caryophanaceae</taxon>
        <taxon>Planococcus</taxon>
    </lineage>
</organism>
<dbReference type="Pfam" id="PF00512">
    <property type="entry name" value="HisKA"/>
    <property type="match status" value="1"/>
</dbReference>
<evidence type="ECO:0000256" key="13">
    <source>
        <dbReference type="SAM" id="Phobius"/>
    </source>
</evidence>
<dbReference type="Gene3D" id="3.30.565.10">
    <property type="entry name" value="Histidine kinase-like ATPase, C-terminal domain"/>
    <property type="match status" value="1"/>
</dbReference>
<evidence type="ECO:0000256" key="2">
    <source>
        <dbReference type="ARBA" id="ARBA00004141"/>
    </source>
</evidence>
<keyword evidence="10 13" id="KW-1133">Transmembrane helix</keyword>
<dbReference type="InterPro" id="IPR003594">
    <property type="entry name" value="HATPase_dom"/>
</dbReference>
<keyword evidence="4" id="KW-0597">Phosphoprotein</keyword>
<feature type="domain" description="Histidine kinase" evidence="14">
    <location>
        <begin position="681"/>
        <end position="898"/>
    </location>
</feature>
<sequence>MEDNRPNPEEILAKIKQQQMDSEKGKLKIFLGYAAGVGKTYAMLDAAHHAKALGIDVIIGYIEPHIRPETTALLNGLESIPPIKIDYKEKTFKELDIDTILKRKPSIVVIDELAHSNVPTMRHLKRFGDVNELLAQGIDVYTTVNIQHIESLHDLVEEITGVNVRERIPDFMIDNASQIKLVDIEPDDLIQRLIEGKIYKSEQIKYAMDHFFQRKNLVALREIALRRTADTVYRRTAHEAGSFGTSGHIEEHILVGISSSSTNPKVIRSAARLAQALHGNFTAIYVQKDDNDRSYPSDSQRIQEHSKLVEQLGGRVVSMQADDVAATIANYARMSGVTNLVIGKSVTKNRWWSTNFKIADQISKYAPNLAMFIVVDEHQEPKGFLPVKPQFSLDWNDLLKMIVIFIAVSAIGLLFFTFGVGESNIITIYILGVLVLALWSSGWMVSIVSSLIAVLLFNFLFTEPRFSFEAYHRDYAMTFPIMFISGFITSSLTRKVKKQAREAIRKSYRTEVLLETSRKLNYAKSLEEIITEGMSQVVKLIERPVIFCEIANELITHSVASSSDVLTAQENKELLSKFHNANERGVITWVANNNQQAGMTTDTFPEASAYYVPFFSGESVKGVLGILLPIEVPLPAFERHILNAILNDFAFALDKWYLQKATEEVKREAELEQMRANLLRGISHDLRTPLTSISGNADILLTSSNKITDEQKNQLYNDIYSNSKWLVQLVENLLAVSRLDEGKLAIEMQPEIMQDIMQEALLHVVHNKTTHRISCQVEPALAIAMMDARLLIQVLINLIDNALKYTPVGTEISLKAEEIDDDIQITVSDTGQGIDDTLKSILFEPFTTGKIHRSDSGRGLGLGLALCQSILHVHGSQLTVLDNHPTGTIFSFMLKKGDINDDE</sequence>
<dbReference type="InterPro" id="IPR038318">
    <property type="entry name" value="KdpD_sf"/>
</dbReference>
<dbReference type="InterPro" id="IPR029016">
    <property type="entry name" value="GAF-like_dom_sf"/>
</dbReference>
<evidence type="ECO:0000259" key="14">
    <source>
        <dbReference type="PROSITE" id="PS50109"/>
    </source>
</evidence>
<name>A0ABM6IVU8_9BACL</name>
<evidence type="ECO:0000256" key="4">
    <source>
        <dbReference type="ARBA" id="ARBA00022553"/>
    </source>
</evidence>
<reference evidence="15 16" key="1">
    <citation type="submission" date="2017-01" db="EMBL/GenBank/DDBJ databases">
        <title>Planococcus faecalis genome complete sequence.</title>
        <authorList>
            <person name="Lee P.C."/>
        </authorList>
    </citation>
    <scope>NUCLEOTIDE SEQUENCE [LARGE SCALE GENOMIC DNA]</scope>
    <source>
        <strain evidence="15 16">AJ003</strain>
    </source>
</reference>
<dbReference type="InterPro" id="IPR005467">
    <property type="entry name" value="His_kinase_dom"/>
</dbReference>
<dbReference type="EMBL" id="CP019401">
    <property type="protein sequence ID" value="AQU80684.1"/>
    <property type="molecule type" value="Genomic_DNA"/>
</dbReference>
<dbReference type="CDD" id="cd00082">
    <property type="entry name" value="HisKA"/>
    <property type="match status" value="1"/>
</dbReference>
<evidence type="ECO:0000256" key="3">
    <source>
        <dbReference type="ARBA" id="ARBA00012438"/>
    </source>
</evidence>
<dbReference type="InterPro" id="IPR052023">
    <property type="entry name" value="Histidine_kinase_KdpD"/>
</dbReference>
<dbReference type="CDD" id="cd01987">
    <property type="entry name" value="USP_KdpD-like"/>
    <property type="match status" value="1"/>
</dbReference>
<keyword evidence="7" id="KW-0547">Nucleotide-binding</keyword>
<dbReference type="PANTHER" id="PTHR45569">
    <property type="entry name" value="SENSOR PROTEIN KDPD"/>
    <property type="match status" value="1"/>
</dbReference>
<evidence type="ECO:0000256" key="1">
    <source>
        <dbReference type="ARBA" id="ARBA00000085"/>
    </source>
</evidence>
<evidence type="ECO:0000256" key="9">
    <source>
        <dbReference type="ARBA" id="ARBA00022840"/>
    </source>
</evidence>
<dbReference type="Gene3D" id="1.10.287.130">
    <property type="match status" value="1"/>
</dbReference>
<dbReference type="InterPro" id="IPR036097">
    <property type="entry name" value="HisK_dim/P_sf"/>
</dbReference>
<dbReference type="InterPro" id="IPR025201">
    <property type="entry name" value="KdpD_TM"/>
</dbReference>
<comment type="subcellular location">
    <subcellularLocation>
        <location evidence="2">Membrane</location>
        <topology evidence="2">Multi-pass membrane protein</topology>
    </subcellularLocation>
</comment>
<gene>
    <name evidence="15" type="ORF">AJGP001_15925</name>
</gene>
<dbReference type="Gene3D" id="3.40.50.300">
    <property type="entry name" value="P-loop containing nucleotide triphosphate hydrolases"/>
    <property type="match status" value="1"/>
</dbReference>
<evidence type="ECO:0000256" key="11">
    <source>
        <dbReference type="ARBA" id="ARBA00023012"/>
    </source>
</evidence>
<dbReference type="Gene3D" id="3.30.450.40">
    <property type="match status" value="1"/>
</dbReference>
<dbReference type="RefSeq" id="WP_078080761.1">
    <property type="nucleotide sequence ID" value="NZ_CP019401.1"/>
</dbReference>
<evidence type="ECO:0000256" key="7">
    <source>
        <dbReference type="ARBA" id="ARBA00022741"/>
    </source>
</evidence>
<keyword evidence="9" id="KW-0067">ATP-binding</keyword>
<feature type="transmembrane region" description="Helical" evidence="13">
    <location>
        <begin position="428"/>
        <end position="455"/>
    </location>
</feature>
<evidence type="ECO:0000256" key="8">
    <source>
        <dbReference type="ARBA" id="ARBA00022777"/>
    </source>
</evidence>
<evidence type="ECO:0000256" key="12">
    <source>
        <dbReference type="ARBA" id="ARBA00023136"/>
    </source>
</evidence>
<dbReference type="Proteomes" id="UP000189661">
    <property type="component" value="Chromosome"/>
</dbReference>
<keyword evidence="8 15" id="KW-0418">Kinase</keyword>
<evidence type="ECO:0000256" key="5">
    <source>
        <dbReference type="ARBA" id="ARBA00022679"/>
    </source>
</evidence>
<dbReference type="Pfam" id="PF13493">
    <property type="entry name" value="DUF4118"/>
    <property type="match status" value="1"/>
</dbReference>
<evidence type="ECO:0000256" key="10">
    <source>
        <dbReference type="ARBA" id="ARBA00022989"/>
    </source>
</evidence>
<protein>
    <recommendedName>
        <fullName evidence="3">histidine kinase</fullName>
        <ecNumber evidence="3">2.7.13.3</ecNumber>
    </recommendedName>
</protein>
<keyword evidence="16" id="KW-1185">Reference proteome</keyword>
<dbReference type="InterPro" id="IPR036890">
    <property type="entry name" value="HATPase_C_sf"/>
</dbReference>
<keyword evidence="11" id="KW-0902">Two-component regulatory system</keyword>
<accession>A0ABM6IVU8</accession>
<dbReference type="InterPro" id="IPR003661">
    <property type="entry name" value="HisK_dim/P_dom"/>
</dbReference>
<keyword evidence="5" id="KW-0808">Transferase</keyword>